<dbReference type="AlphaFoldDB" id="A0A0G0P6D5"/>
<organism evidence="2 3">
    <name type="scientific">Candidatus Woesebacteria bacterium GW2011_GWB1_38_8</name>
    <dbReference type="NCBI Taxonomy" id="1618570"/>
    <lineage>
        <taxon>Bacteria</taxon>
        <taxon>Candidatus Woeseibacteriota</taxon>
    </lineage>
</organism>
<evidence type="ECO:0000256" key="1">
    <source>
        <dbReference type="SAM" id="MobiDB-lite"/>
    </source>
</evidence>
<feature type="compositionally biased region" description="Basic and acidic residues" evidence="1">
    <location>
        <begin position="354"/>
        <end position="363"/>
    </location>
</feature>
<gene>
    <name evidence="2" type="ORF">UT08_C0013G0023</name>
</gene>
<accession>A0A0G0P6D5</accession>
<evidence type="ECO:0000313" key="3">
    <source>
        <dbReference type="Proteomes" id="UP000034081"/>
    </source>
</evidence>
<feature type="region of interest" description="Disordered" evidence="1">
    <location>
        <begin position="354"/>
        <end position="410"/>
    </location>
</feature>
<feature type="compositionally biased region" description="Basic and acidic residues" evidence="1">
    <location>
        <begin position="370"/>
        <end position="395"/>
    </location>
</feature>
<dbReference type="EMBL" id="LBVL01000013">
    <property type="protein sequence ID" value="KKQ84886.1"/>
    <property type="molecule type" value="Genomic_DNA"/>
</dbReference>
<evidence type="ECO:0000313" key="2">
    <source>
        <dbReference type="EMBL" id="KKQ84886.1"/>
    </source>
</evidence>
<feature type="compositionally biased region" description="Basic residues" evidence="1">
    <location>
        <begin position="396"/>
        <end position="410"/>
    </location>
</feature>
<name>A0A0G0P6D5_9BACT</name>
<protein>
    <submittedName>
        <fullName evidence="2">Uncharacterized protein</fullName>
    </submittedName>
</protein>
<sequence>MFREFDYAINFIADFLESHSFPGLYTKLAEAYTKANQQNTEELQSEINTTRKQILNAHGSIDLASWPEGRLEALDRLEATELLGQNAIKRIRKIYSENQGNTPAVIEGFRKIQSETQNLIQRVNRLKTDFSVPTKEELEPEAGMSIFEVSFENDEQLENWKQFKEKGNEWWYITHTFAWLTGTSVEDVKFISAGKGSFFTSCLANIDYVNAFMQAILLILELRHFYLEVWGMKKKAKDMALDEQDGIKVDFDGIDIQYEKWLKVKIDKLSVQIMEKHLTKKIKEETVRNELKGFLKRALNIMYLFTVKGGKVTQPTPKKVEISNKEFTLGQVYDEIKKLRSEVQPLLLENKQEQVEEKMHEEATAITPEEVEKLEASGKYPEPEKEEKPIEEKKSKKEKKKKATKKKASK</sequence>
<proteinExistence type="predicted"/>
<reference evidence="2 3" key="1">
    <citation type="journal article" date="2015" name="Nature">
        <title>rRNA introns, odd ribosomes, and small enigmatic genomes across a large radiation of phyla.</title>
        <authorList>
            <person name="Brown C.T."/>
            <person name="Hug L.A."/>
            <person name="Thomas B.C."/>
            <person name="Sharon I."/>
            <person name="Castelle C.J."/>
            <person name="Singh A."/>
            <person name="Wilkins M.J."/>
            <person name="Williams K.H."/>
            <person name="Banfield J.F."/>
        </authorList>
    </citation>
    <scope>NUCLEOTIDE SEQUENCE [LARGE SCALE GENOMIC DNA]</scope>
</reference>
<dbReference type="Proteomes" id="UP000034081">
    <property type="component" value="Unassembled WGS sequence"/>
</dbReference>
<comment type="caution">
    <text evidence="2">The sequence shown here is derived from an EMBL/GenBank/DDBJ whole genome shotgun (WGS) entry which is preliminary data.</text>
</comment>